<dbReference type="Pfam" id="PF13912">
    <property type="entry name" value="zf-C2H2_6"/>
    <property type="match status" value="1"/>
</dbReference>
<evidence type="ECO:0000313" key="7">
    <source>
        <dbReference type="EMBL" id="GBM45078.1"/>
    </source>
</evidence>
<dbReference type="PROSITE" id="PS50157">
    <property type="entry name" value="ZINC_FINGER_C2H2_2"/>
    <property type="match status" value="5"/>
</dbReference>
<keyword evidence="1" id="KW-0479">Metal-binding</keyword>
<evidence type="ECO:0000256" key="3">
    <source>
        <dbReference type="ARBA" id="ARBA00022771"/>
    </source>
</evidence>
<dbReference type="SMART" id="SM00355">
    <property type="entry name" value="ZnF_C2H2"/>
    <property type="match status" value="5"/>
</dbReference>
<sequence>MTRRLLTGTSDCEFMLGRQETSSQIGKSSGSGIGVPLQVRSQMRVGVICVINDDVALVSLYSRLTIDQQRASSMDQRRVSFSSTDSDQGEFDDFAAPACNEAINAAELQSEWKIDTPVWDEAPSTSSGQRGLASPEKHFDDFATPTCNETMNAAELQSEWKIDNPVWDEAPSTSSGYRGPASPEMRSQHFVCPTCSKSFAWKNSLTKHMKTHTGENLFRCKICDKVFGRNDSLKRHMRIHASEIHDETIAPKANLNQDMETHSKKNDFECDICNETFSRNDSLIRHMKTHSRENNFKCDICDRSFQRKHCFAMHMQKHQEKKYDCVKCDRSFISLHHLNQHVRASHPEIKLTSVKRGTAFTPEGNSKRVRREGEALNTFTSTFFHPTENSKKDFLLLFDEITPQLEEKIEEEIREKGAVKCKILEAVDEFIRRGSGWILDFHFVHFELCVAKYQPLRASSYIILPKKLADKKEVLNIQNEDQKCLVWCLIAHKLNILAHDSYPVLSHYTPHEQEIKLDGVECPVPLNKIPIVERLNNLRINLFGYEENEVFPLYVSKRVDEDCVNLLIIANEETQHYCLIRNMSRLLGDLTKHKTKHHYCYRCLHRFAKDEILKEHLQYCNDHSPQHIKTPAKGENFIKFQNVHYQHPLPYVIYADFESLIVKEVHTSGNTEIIARHEACGYAYVIIGPDGRSVKPISVYRGKNAVQHFMENILKEKEELAAKLTSIVPIHMTPQDELDFRSGTHCSICKKALKGDRVRDHDHQTGRYRAALHSSCNLKFRLSKKIPVVFHNLKNYDGHLIMQELGKLKDYEISVVPTTMEKYVTFSLSKRYHKFKFSLNFVDSFQFLSTSLEKLVQNLTPDKFNILKENFPRHNISLLLRKGVYPYEYMDSHQKFDEERLPSIDSFESTLTGSGISDEDYRHAQTMWNYFNLKNMGEYQ</sequence>
<dbReference type="GO" id="GO:1990837">
    <property type="term" value="F:sequence-specific double-stranded DNA binding"/>
    <property type="evidence" value="ECO:0007669"/>
    <property type="project" value="UniProtKB-ARBA"/>
</dbReference>
<organism evidence="7 8">
    <name type="scientific">Araneus ventricosus</name>
    <name type="common">Orbweaver spider</name>
    <name type="synonym">Epeira ventricosa</name>
    <dbReference type="NCBI Taxonomy" id="182803"/>
    <lineage>
        <taxon>Eukaryota</taxon>
        <taxon>Metazoa</taxon>
        <taxon>Ecdysozoa</taxon>
        <taxon>Arthropoda</taxon>
        <taxon>Chelicerata</taxon>
        <taxon>Arachnida</taxon>
        <taxon>Araneae</taxon>
        <taxon>Araneomorphae</taxon>
        <taxon>Entelegynae</taxon>
        <taxon>Araneoidea</taxon>
        <taxon>Araneidae</taxon>
        <taxon>Araneus</taxon>
    </lineage>
</organism>
<keyword evidence="4" id="KW-0862">Zinc</keyword>
<dbReference type="Pfam" id="PF00096">
    <property type="entry name" value="zf-C2H2"/>
    <property type="match status" value="4"/>
</dbReference>
<dbReference type="InterPro" id="IPR044925">
    <property type="entry name" value="His-Me_finger_sf"/>
</dbReference>
<feature type="domain" description="C2H2-type" evidence="6">
    <location>
        <begin position="323"/>
        <end position="351"/>
    </location>
</feature>
<dbReference type="Proteomes" id="UP000499080">
    <property type="component" value="Unassembled WGS sequence"/>
</dbReference>
<dbReference type="FunFam" id="3.30.160.60:FF:000417">
    <property type="entry name" value="Zinc finger protein"/>
    <property type="match status" value="1"/>
</dbReference>
<dbReference type="Gene3D" id="3.30.420.10">
    <property type="entry name" value="Ribonuclease H-like superfamily/Ribonuclease H"/>
    <property type="match status" value="1"/>
</dbReference>
<dbReference type="InterPro" id="IPR036397">
    <property type="entry name" value="RNaseH_sf"/>
</dbReference>
<dbReference type="SUPFAM" id="SSF57667">
    <property type="entry name" value="beta-beta-alpha zinc fingers"/>
    <property type="match status" value="3"/>
</dbReference>
<feature type="domain" description="C2H2-type" evidence="6">
    <location>
        <begin position="190"/>
        <end position="217"/>
    </location>
</feature>
<comment type="caution">
    <text evidence="7">The sequence shown here is derived from an EMBL/GenBank/DDBJ whole genome shotgun (WGS) entry which is preliminary data.</text>
</comment>
<dbReference type="SUPFAM" id="SSF54060">
    <property type="entry name" value="His-Me finger endonucleases"/>
    <property type="match status" value="1"/>
</dbReference>
<dbReference type="PANTHER" id="PTHR31511:SF12">
    <property type="entry name" value="RHO TERMINATION FACTOR N-TERMINAL DOMAIN-CONTAINING PROTEIN"/>
    <property type="match status" value="1"/>
</dbReference>
<dbReference type="InterPro" id="IPR004211">
    <property type="entry name" value="Endonuclease_7"/>
</dbReference>
<protein>
    <submittedName>
        <fullName evidence="7">Zinc finger protein 37</fullName>
    </submittedName>
</protein>
<dbReference type="PANTHER" id="PTHR31511">
    <property type="entry name" value="PROTEIN CBG23764"/>
    <property type="match status" value="1"/>
</dbReference>
<name>A0A4Y2FXG0_ARAVE</name>
<evidence type="ECO:0000256" key="1">
    <source>
        <dbReference type="ARBA" id="ARBA00022723"/>
    </source>
</evidence>
<evidence type="ECO:0000256" key="4">
    <source>
        <dbReference type="ARBA" id="ARBA00022833"/>
    </source>
</evidence>
<keyword evidence="3 5" id="KW-0863">Zinc-finger</keyword>
<dbReference type="OrthoDB" id="8922241at2759"/>
<dbReference type="SMART" id="SM00614">
    <property type="entry name" value="ZnF_BED"/>
    <property type="match status" value="2"/>
</dbReference>
<dbReference type="InterPro" id="IPR013087">
    <property type="entry name" value="Znf_C2H2_type"/>
</dbReference>
<evidence type="ECO:0000256" key="2">
    <source>
        <dbReference type="ARBA" id="ARBA00022737"/>
    </source>
</evidence>
<evidence type="ECO:0000259" key="6">
    <source>
        <dbReference type="PROSITE" id="PS50157"/>
    </source>
</evidence>
<dbReference type="GO" id="GO:0008270">
    <property type="term" value="F:zinc ion binding"/>
    <property type="evidence" value="ECO:0007669"/>
    <property type="project" value="UniProtKB-KW"/>
</dbReference>
<reference evidence="7 8" key="1">
    <citation type="journal article" date="2019" name="Sci. Rep.">
        <title>Orb-weaving spider Araneus ventricosus genome elucidates the spidroin gene catalogue.</title>
        <authorList>
            <person name="Kono N."/>
            <person name="Nakamura H."/>
            <person name="Ohtoshi R."/>
            <person name="Moran D.A.P."/>
            <person name="Shinohara A."/>
            <person name="Yoshida Y."/>
            <person name="Fujiwara M."/>
            <person name="Mori M."/>
            <person name="Tomita M."/>
            <person name="Arakawa K."/>
        </authorList>
    </citation>
    <scope>NUCLEOTIDE SEQUENCE [LARGE SCALE GENOMIC DNA]</scope>
</reference>
<feature type="domain" description="C2H2-type" evidence="6">
    <location>
        <begin position="218"/>
        <end position="245"/>
    </location>
</feature>
<accession>A0A4Y2FXG0</accession>
<proteinExistence type="predicted"/>
<keyword evidence="8" id="KW-1185">Reference proteome</keyword>
<gene>
    <name evidence="7" type="primary">Zfp37_1</name>
    <name evidence="7" type="ORF">AVEN_152332_1</name>
</gene>
<dbReference type="FunFam" id="3.30.160.60:FF:000264">
    <property type="entry name" value="Zinc finger protein 236"/>
    <property type="match status" value="1"/>
</dbReference>
<evidence type="ECO:0000256" key="5">
    <source>
        <dbReference type="PROSITE-ProRule" id="PRU00042"/>
    </source>
</evidence>
<dbReference type="FunFam" id="3.30.160.60:FF:000303">
    <property type="entry name" value="Zinc finger protein 41"/>
    <property type="match status" value="1"/>
</dbReference>
<evidence type="ECO:0000313" key="8">
    <source>
        <dbReference type="Proteomes" id="UP000499080"/>
    </source>
</evidence>
<dbReference type="Gene3D" id="3.30.160.60">
    <property type="entry name" value="Classic Zinc Finger"/>
    <property type="match status" value="5"/>
</dbReference>
<dbReference type="AlphaFoldDB" id="A0A4Y2FXG0"/>
<dbReference type="Pfam" id="PF02945">
    <property type="entry name" value="Endonuclease_7"/>
    <property type="match status" value="1"/>
</dbReference>
<dbReference type="PROSITE" id="PS00028">
    <property type="entry name" value="ZINC_FINGER_C2H2_1"/>
    <property type="match status" value="5"/>
</dbReference>
<feature type="domain" description="C2H2-type" evidence="6">
    <location>
        <begin position="268"/>
        <end position="295"/>
    </location>
</feature>
<dbReference type="SUPFAM" id="SSF53098">
    <property type="entry name" value="Ribonuclease H-like"/>
    <property type="match status" value="1"/>
</dbReference>
<dbReference type="EMBL" id="BGPR01001088">
    <property type="protein sequence ID" value="GBM45078.1"/>
    <property type="molecule type" value="Genomic_DNA"/>
</dbReference>
<keyword evidence="2" id="KW-0677">Repeat</keyword>
<feature type="domain" description="C2H2-type" evidence="6">
    <location>
        <begin position="296"/>
        <end position="323"/>
    </location>
</feature>
<dbReference type="InterPro" id="IPR036236">
    <property type="entry name" value="Znf_C2H2_sf"/>
</dbReference>
<dbReference type="InterPro" id="IPR012337">
    <property type="entry name" value="RNaseH-like_sf"/>
</dbReference>